<feature type="region of interest" description="Disordered" evidence="1">
    <location>
        <begin position="597"/>
        <end position="644"/>
    </location>
</feature>
<dbReference type="AlphaFoldDB" id="E4X7W4"/>
<feature type="compositionally biased region" description="Low complexity" evidence="1">
    <location>
        <begin position="545"/>
        <end position="554"/>
    </location>
</feature>
<feature type="region of interest" description="Disordered" evidence="1">
    <location>
        <begin position="514"/>
        <end position="564"/>
    </location>
</feature>
<accession>E4X7W4</accession>
<evidence type="ECO:0000313" key="2">
    <source>
        <dbReference type="EMBL" id="CBY18787.1"/>
    </source>
</evidence>
<keyword evidence="3" id="KW-1185">Reference proteome</keyword>
<feature type="compositionally biased region" description="Polar residues" evidence="1">
    <location>
        <begin position="555"/>
        <end position="564"/>
    </location>
</feature>
<name>E4X7W4_OIKDI</name>
<feature type="region of interest" description="Disordered" evidence="1">
    <location>
        <begin position="682"/>
        <end position="737"/>
    </location>
</feature>
<proteinExistence type="predicted"/>
<evidence type="ECO:0000313" key="3">
    <source>
        <dbReference type="Proteomes" id="UP000001307"/>
    </source>
</evidence>
<dbReference type="Proteomes" id="UP000001307">
    <property type="component" value="Unassembled WGS sequence"/>
</dbReference>
<dbReference type="InParanoid" id="E4X7W4"/>
<feature type="compositionally biased region" description="Basic and acidic residues" evidence="1">
    <location>
        <begin position="525"/>
        <end position="534"/>
    </location>
</feature>
<protein>
    <submittedName>
        <fullName evidence="2">Uncharacterized protein</fullName>
    </submittedName>
</protein>
<feature type="compositionally biased region" description="Polar residues" evidence="1">
    <location>
        <begin position="598"/>
        <end position="608"/>
    </location>
</feature>
<gene>
    <name evidence="2" type="ORF">GSOID_T00003654001</name>
</gene>
<evidence type="ECO:0000256" key="1">
    <source>
        <dbReference type="SAM" id="MobiDB-lite"/>
    </source>
</evidence>
<reference evidence="2 3" key="1">
    <citation type="journal article" date="2010" name="Science">
        <title>Plasticity of animal genome architecture unmasked by rapid evolution of a pelagic tunicate.</title>
        <authorList>
            <person name="Denoeud F."/>
            <person name="Henriet S."/>
            <person name="Mungpakdee S."/>
            <person name="Aury J.M."/>
            <person name="Da Silva C."/>
            <person name="Brinkmann H."/>
            <person name="Mikhaleva J."/>
            <person name="Olsen L.C."/>
            <person name="Jubin C."/>
            <person name="Canestro C."/>
            <person name="Bouquet J.M."/>
            <person name="Danks G."/>
            <person name="Poulain J."/>
            <person name="Campsteijn C."/>
            <person name="Adamski M."/>
            <person name="Cross I."/>
            <person name="Yadetie F."/>
            <person name="Muffato M."/>
            <person name="Louis A."/>
            <person name="Butcher S."/>
            <person name="Tsagkogeorga G."/>
            <person name="Konrad A."/>
            <person name="Singh S."/>
            <person name="Jensen M.F."/>
            <person name="Cong E.H."/>
            <person name="Eikeseth-Otteraa H."/>
            <person name="Noel B."/>
            <person name="Anthouard V."/>
            <person name="Porcel B.M."/>
            <person name="Kachouri-Lafond R."/>
            <person name="Nishino A."/>
            <person name="Ugolini M."/>
            <person name="Chourrout P."/>
            <person name="Nishida H."/>
            <person name="Aasland R."/>
            <person name="Huzurbazar S."/>
            <person name="Westhof E."/>
            <person name="Delsuc F."/>
            <person name="Lehrach H."/>
            <person name="Reinhardt R."/>
            <person name="Weissenbach J."/>
            <person name="Roy S.W."/>
            <person name="Artiguenave F."/>
            <person name="Postlethwait J.H."/>
            <person name="Manak J.R."/>
            <person name="Thompson E.M."/>
            <person name="Jaillon O."/>
            <person name="Du Pasquier L."/>
            <person name="Boudinot P."/>
            <person name="Liberles D.A."/>
            <person name="Volff J.N."/>
            <person name="Philippe H."/>
            <person name="Lenhard B."/>
            <person name="Roest Crollius H."/>
            <person name="Wincker P."/>
            <person name="Chourrout D."/>
        </authorList>
    </citation>
    <scope>NUCLEOTIDE SEQUENCE [LARGE SCALE GENOMIC DNA]</scope>
</reference>
<organism evidence="2 3">
    <name type="scientific">Oikopleura dioica</name>
    <name type="common">Tunicate</name>
    <dbReference type="NCBI Taxonomy" id="34765"/>
    <lineage>
        <taxon>Eukaryota</taxon>
        <taxon>Metazoa</taxon>
        <taxon>Chordata</taxon>
        <taxon>Tunicata</taxon>
        <taxon>Appendicularia</taxon>
        <taxon>Copelata</taxon>
        <taxon>Oikopleuridae</taxon>
        <taxon>Oikopleura</taxon>
    </lineage>
</organism>
<sequence>MSDASPPQGWTNALEGEPSIIHGWLNSTLSTIYADSLADLVQKITKELKEINNTLSILGVSDILWSNNAAVCMKIHVSEWIIADIKADLPPAMSWTFAKIIPNKGDIILASQTAIRAGGLNNTNGNKKFLTNLLIPNGVRSIDFLTNDHPIGAAQPNKDQVKRIRESIDKEVLAAWKNKYLSKEESIDNAVGNLGAPDFVDNGLLKNIVDILSRVSNGSYSAEEIYSLYGGPYTRDHSKDIQDSIKTQLTISNGALKFMKRFALIEMSHMPLNISGIDQSRTKMTITLPNFLGLHPLHVNRYTAKREILGASASAFNLVSSQMNNEIISKSSGLFTNYLLSTAIDNAIPTARYYSHGNELKKNLDQICNRIHSNAALLIKQNATALSKLIREQDDSLITFKSLSRYMILEEKDISWTTFFEKSCSLDNEAMDSLNKIVWTKYGKQLETWLGGELGRLIWADGSVNIENLKISSSGSNNCSNLEDTLYRSVCQISGNISEAERLTDTLFPGTTCARRSGGLRAKKRSADQPEPRPSRNLTLTRCESSLNTSTNSSRNQGSNASPSNAQIMFATQSGSNPERNSTIMTVDLLPELIMDDNSPTLNATQDNDVVVRDEAPPRSSTEEPNNPAGAGNVSPGYEGNIRSPEPIIAVDDVDLSSEDFLLGEDISLDNREIASSTILGTGVRTDNPVSELPNLSLVEDPQEAGTEGPQEESGSEQEIYPESTVSMAENRGHDRE</sequence>
<dbReference type="EMBL" id="FN653028">
    <property type="protein sequence ID" value="CBY18787.1"/>
    <property type="molecule type" value="Genomic_DNA"/>
</dbReference>